<comment type="similarity">
    <text evidence="2 3">Belongs to the outer membrane factor (OMF) (TC 1.B.17) family.</text>
</comment>
<dbReference type="InterPro" id="IPR010131">
    <property type="entry name" value="MdtP/NodT-like"/>
</dbReference>
<keyword evidence="4" id="KW-0175">Coiled coil</keyword>
<keyword evidence="3" id="KW-0564">Palmitate</keyword>
<keyword evidence="3" id="KW-0472">Membrane</keyword>
<dbReference type="PANTHER" id="PTHR30203:SF32">
    <property type="entry name" value="CATION EFFLUX SYSTEM PROTEIN CUSC"/>
    <property type="match status" value="1"/>
</dbReference>
<evidence type="ECO:0000313" key="7">
    <source>
        <dbReference type="Proteomes" id="UP001246690"/>
    </source>
</evidence>
<dbReference type="EMBL" id="CP133838">
    <property type="protein sequence ID" value="WMY72951.1"/>
    <property type="molecule type" value="Genomic_DNA"/>
</dbReference>
<gene>
    <name evidence="6" type="ORF">RHD99_15935</name>
</gene>
<dbReference type="InterPro" id="IPR003423">
    <property type="entry name" value="OMP_efflux"/>
</dbReference>
<accession>A0ABY9S920</accession>
<dbReference type="SUPFAM" id="SSF56954">
    <property type="entry name" value="Outer membrane efflux proteins (OEP)"/>
    <property type="match status" value="1"/>
</dbReference>
<dbReference type="PANTHER" id="PTHR30203">
    <property type="entry name" value="OUTER MEMBRANE CATION EFFLUX PROTEIN"/>
    <property type="match status" value="1"/>
</dbReference>
<keyword evidence="3" id="KW-0812">Transmembrane</keyword>
<protein>
    <submittedName>
        <fullName evidence="6">Efflux transporter outer membrane subunit</fullName>
    </submittedName>
</protein>
<dbReference type="Pfam" id="PF02321">
    <property type="entry name" value="OEP"/>
    <property type="match status" value="2"/>
</dbReference>
<dbReference type="RefSeq" id="WP_309875136.1">
    <property type="nucleotide sequence ID" value="NZ_CP133838.1"/>
</dbReference>
<proteinExistence type="inferred from homology"/>
<feature type="compositionally biased region" description="Low complexity" evidence="5">
    <location>
        <begin position="102"/>
        <end position="119"/>
    </location>
</feature>
<dbReference type="NCBIfam" id="TIGR01845">
    <property type="entry name" value="outer_NodT"/>
    <property type="match status" value="1"/>
</dbReference>
<feature type="coiled-coil region" evidence="4">
    <location>
        <begin position="220"/>
        <end position="247"/>
    </location>
</feature>
<dbReference type="Gene3D" id="1.20.1600.10">
    <property type="entry name" value="Outer membrane efflux proteins (OEP)"/>
    <property type="match status" value="1"/>
</dbReference>
<sequence>MKQIIKLPLFFIILLTGCGAWVKSDYQKPVISIPSQWRAEVTGSAYLKNNLHWWNNFNDPQLSMLIEQALTSNNDLAKAGLQLQKARLQAGLTNTNQAPDVTLSSSANNNKNLNENTASNKSFNTSLALSYEPDLWGKLARIREQAEWETKASEQDRQEIALTLIGNTAQYYWQIANLNQQIKLQEQGIAIAQDTVKITTSRYNAGDVTQLDVLVAEQSVIERQNQLNILQQQREETRNALALLFNRPPGDRRPEREMLDTRQDVPVAQRTPLEVISRRPDVSSSESQLRAALAGSDAARLSFYPSLTLDASLGAANAVFQQWFANPASAVGGTLALPFVQWNKVQLTIDQSRVDVQIAALNFRAKVYSALSDVDNAMSSRLSYQQRKNEQQKISLLAEKRVSLAKSQYLAGEVSFQTWLDAQDSLLNSETTLSELQYNYLYSTMKLWLALGG</sequence>
<keyword evidence="3" id="KW-1134">Transmembrane beta strand</keyword>
<evidence type="ECO:0000313" key="6">
    <source>
        <dbReference type="EMBL" id="WMY72951.1"/>
    </source>
</evidence>
<keyword evidence="7" id="KW-1185">Reference proteome</keyword>
<feature type="region of interest" description="Disordered" evidence="5">
    <location>
        <begin position="97"/>
        <end position="119"/>
    </location>
</feature>
<keyword evidence="3" id="KW-0449">Lipoprotein</keyword>
<evidence type="ECO:0000256" key="1">
    <source>
        <dbReference type="ARBA" id="ARBA00004459"/>
    </source>
</evidence>
<dbReference type="Proteomes" id="UP001246690">
    <property type="component" value="Chromosome"/>
</dbReference>
<dbReference type="Gene3D" id="2.20.200.10">
    <property type="entry name" value="Outer membrane efflux proteins (OEP)"/>
    <property type="match status" value="1"/>
</dbReference>
<evidence type="ECO:0000256" key="2">
    <source>
        <dbReference type="ARBA" id="ARBA00007613"/>
    </source>
</evidence>
<reference evidence="6 7" key="1">
    <citation type="submission" date="2023-09" db="EMBL/GenBank/DDBJ databases">
        <title>Buttiauxella selenatireducens sp. nov., isolated from the rhizosphere of Cardamine hupingshanesis.</title>
        <authorList>
            <person name="Zhang S."/>
            <person name="Xu Z."/>
            <person name="Wang H."/>
            <person name="Guo Y."/>
        </authorList>
    </citation>
    <scope>NUCLEOTIDE SEQUENCE [LARGE SCALE GENOMIC DNA]</scope>
    <source>
        <strain evidence="6 7">R73</strain>
    </source>
</reference>
<comment type="subcellular location">
    <subcellularLocation>
        <location evidence="1 3">Cell outer membrane</location>
        <topology evidence="1 3">Lipid-anchor</topology>
    </subcellularLocation>
</comment>
<evidence type="ECO:0000256" key="3">
    <source>
        <dbReference type="RuleBase" id="RU362097"/>
    </source>
</evidence>
<dbReference type="PROSITE" id="PS51257">
    <property type="entry name" value="PROKAR_LIPOPROTEIN"/>
    <property type="match status" value="1"/>
</dbReference>
<evidence type="ECO:0000256" key="5">
    <source>
        <dbReference type="SAM" id="MobiDB-lite"/>
    </source>
</evidence>
<organism evidence="6 7">
    <name type="scientific">Buttiauxella selenatireducens</name>
    <dbReference type="NCBI Taxonomy" id="3073902"/>
    <lineage>
        <taxon>Bacteria</taxon>
        <taxon>Pseudomonadati</taxon>
        <taxon>Pseudomonadota</taxon>
        <taxon>Gammaproteobacteria</taxon>
        <taxon>Enterobacterales</taxon>
        <taxon>Enterobacteriaceae</taxon>
        <taxon>Buttiauxella</taxon>
    </lineage>
</organism>
<evidence type="ECO:0000256" key="4">
    <source>
        <dbReference type="SAM" id="Coils"/>
    </source>
</evidence>
<name>A0ABY9S920_9ENTR</name>